<accession>A0ABU0N6A2</accession>
<dbReference type="EMBL" id="JAUSWK010000001">
    <property type="protein sequence ID" value="MDQ0564966.1"/>
    <property type="molecule type" value="Genomic_DNA"/>
</dbReference>
<sequence length="40" mass="4362">MHLGLFAGRQIEAKGLPVFPFHGYSSSSCEKAKPPRNSLC</sequence>
<proteinExistence type="predicted"/>
<evidence type="ECO:0000313" key="1">
    <source>
        <dbReference type="EMBL" id="MDQ0564966.1"/>
    </source>
</evidence>
<dbReference type="Proteomes" id="UP001238601">
    <property type="component" value="Unassembled WGS sequence"/>
</dbReference>
<gene>
    <name evidence="1" type="ORF">QOZ97_000476</name>
</gene>
<comment type="caution">
    <text evidence="1">The sequence shown here is derived from an EMBL/GenBank/DDBJ whole genome shotgun (WGS) entry which is preliminary data.</text>
</comment>
<evidence type="ECO:0000313" key="2">
    <source>
        <dbReference type="Proteomes" id="UP001238601"/>
    </source>
</evidence>
<name>A0ABU0N6A2_9SPHN</name>
<reference evidence="1 2" key="1">
    <citation type="submission" date="2023-07" db="EMBL/GenBank/DDBJ databases">
        <title>Genomic Encyclopedia of Type Strains, Phase IV (KMG-IV): sequencing the most valuable type-strain genomes for metagenomic binning, comparative biology and taxonomic classification.</title>
        <authorList>
            <person name="Goeker M."/>
        </authorList>
    </citation>
    <scope>NUCLEOTIDE SEQUENCE [LARGE SCALE GENOMIC DNA]</scope>
    <source>
        <strain evidence="1 2">DSM 14432</strain>
    </source>
</reference>
<organism evidence="1 2">
    <name type="scientific">Qipengyuania citrea</name>
    <dbReference type="NCBI Taxonomy" id="225971"/>
    <lineage>
        <taxon>Bacteria</taxon>
        <taxon>Pseudomonadati</taxon>
        <taxon>Pseudomonadota</taxon>
        <taxon>Alphaproteobacteria</taxon>
        <taxon>Sphingomonadales</taxon>
        <taxon>Erythrobacteraceae</taxon>
        <taxon>Qipengyuania</taxon>
    </lineage>
</organism>
<keyword evidence="2" id="KW-1185">Reference proteome</keyword>
<protein>
    <submittedName>
        <fullName evidence="1">Uncharacterized protein</fullName>
    </submittedName>
</protein>